<dbReference type="PANTHER" id="PTHR23509">
    <property type="entry name" value="PA-PL1 PHOSPHOLIPASE FAMILY"/>
    <property type="match status" value="1"/>
</dbReference>
<dbReference type="Pfam" id="PF02862">
    <property type="entry name" value="DDHD"/>
    <property type="match status" value="1"/>
</dbReference>
<dbReference type="PROSITE" id="PS51043">
    <property type="entry name" value="DDHD"/>
    <property type="match status" value="1"/>
</dbReference>
<dbReference type="Proteomes" id="UP000789342">
    <property type="component" value="Unassembled WGS sequence"/>
</dbReference>
<accession>A0A9N8ZQP9</accession>
<keyword evidence="4" id="KW-1185">Reference proteome</keyword>
<feature type="region of interest" description="Disordered" evidence="1">
    <location>
        <begin position="403"/>
        <end position="424"/>
    </location>
</feature>
<dbReference type="GO" id="GO:0005737">
    <property type="term" value="C:cytoplasm"/>
    <property type="evidence" value="ECO:0007669"/>
    <property type="project" value="TreeGrafter"/>
</dbReference>
<proteinExistence type="predicted"/>
<feature type="compositionally biased region" description="Basic and acidic residues" evidence="1">
    <location>
        <begin position="46"/>
        <end position="62"/>
    </location>
</feature>
<evidence type="ECO:0000256" key="1">
    <source>
        <dbReference type="SAM" id="MobiDB-lite"/>
    </source>
</evidence>
<evidence type="ECO:0000259" key="2">
    <source>
        <dbReference type="PROSITE" id="PS51043"/>
    </source>
</evidence>
<feature type="region of interest" description="Disordered" evidence="1">
    <location>
        <begin position="339"/>
        <end position="368"/>
    </location>
</feature>
<dbReference type="GO" id="GO:0046872">
    <property type="term" value="F:metal ion binding"/>
    <property type="evidence" value="ECO:0007669"/>
    <property type="project" value="InterPro"/>
</dbReference>
<sequence length="813" mass="91850">DDITGNVAKTLFSVFTRGENRGGILLIRGYHEVENYLSKKPPPPVKKPEKTTSSKADGDKGSATDVEEEEKIKRLNQQKEETEDYEDSEGPEREIDHLIFCVHGIGQKLSERTGYPSFVHEVNLLRRTIKDTYATNPPPEAASRKGNRKLNPNYGRNKFTKGSQMGNGIQVLPIHWRQDIKFGMASEDNNVKRHLSSTLSEEGQPTLDEVTLDGVPNLRMLVSDALVDVLLYMTPKFRDMMISNVVREMNRVYHLFIDRNPKFIKHGGKVSIYGHSLGSVLAFDVLCHQPFTISPFNDSNGNVDCSRNDSYDTYISHGHHSRISSGEFYNLNVSSETGLGNGNGVHNTRDGGNSIGRSNERNEKHRSSSSIVLNHQNHLFDEPEQSNFSIDVERPHSHHFKEAGVHSSHRHANRNHRNGDLKRQHQMQQQTKYKLDFEVEDLYTVGSPIGLFLLLKGTKIGSRNYYHEINKISESRNWEDVSLDNPEEKGNDGMSGRKNSRSEFEQWEQRSMLNNQVGLIPHCHPAVKNIYNVFHKSDPIAYRLEPLIARHYGASVKPALVPYHKGGLKAVQLGIQEFGSNISRKTTTVFNSIVATLTFRKLEAASATQTDKQKKLKQQNLLRQQQIKRLQHFSQSSPNLSDNMLSDITDLSGELNNVSLADVKNSRNGHFGKTHLHNVHSSPDILTMNDNDSQRDSLDGTVVDSERGSVYAGEMYRDVNGSVIGLTAEAREKFYQTHMSSSPVLLDDGALDYSIVGEEKLRSLNKSGRIDYCLQEGVIEVGYISAITVHLNYWTDRDVAYFILQESYKVYDN</sequence>
<dbReference type="PANTHER" id="PTHR23509:SF10">
    <property type="entry name" value="LD21067P"/>
    <property type="match status" value="1"/>
</dbReference>
<dbReference type="InterPro" id="IPR004177">
    <property type="entry name" value="DDHD_dom"/>
</dbReference>
<evidence type="ECO:0000313" key="4">
    <source>
        <dbReference type="Proteomes" id="UP000789342"/>
    </source>
</evidence>
<dbReference type="EMBL" id="CAJVPV010001646">
    <property type="protein sequence ID" value="CAG8503691.1"/>
    <property type="molecule type" value="Genomic_DNA"/>
</dbReference>
<gene>
    <name evidence="3" type="ORF">AMORRO_LOCUS3378</name>
</gene>
<feature type="compositionally biased region" description="Basic residues" evidence="1">
    <location>
        <begin position="407"/>
        <end position="416"/>
    </location>
</feature>
<dbReference type="AlphaFoldDB" id="A0A9N8ZQP9"/>
<feature type="region of interest" description="Disordered" evidence="1">
    <location>
        <begin position="481"/>
        <end position="502"/>
    </location>
</feature>
<protein>
    <submittedName>
        <fullName evidence="3">18352_t:CDS:1</fullName>
    </submittedName>
</protein>
<evidence type="ECO:0000313" key="3">
    <source>
        <dbReference type="EMBL" id="CAG8503691.1"/>
    </source>
</evidence>
<feature type="non-terminal residue" evidence="3">
    <location>
        <position position="813"/>
    </location>
</feature>
<feature type="compositionally biased region" description="Basic and acidic residues" evidence="1">
    <location>
        <begin position="70"/>
        <end position="80"/>
    </location>
</feature>
<dbReference type="SMART" id="SM01127">
    <property type="entry name" value="DDHD"/>
    <property type="match status" value="1"/>
</dbReference>
<feature type="region of interest" description="Disordered" evidence="1">
    <location>
        <begin position="132"/>
        <end position="162"/>
    </location>
</feature>
<dbReference type="OrthoDB" id="431378at2759"/>
<reference evidence="3" key="1">
    <citation type="submission" date="2021-06" db="EMBL/GenBank/DDBJ databases">
        <authorList>
            <person name="Kallberg Y."/>
            <person name="Tangrot J."/>
            <person name="Rosling A."/>
        </authorList>
    </citation>
    <scope>NUCLEOTIDE SEQUENCE</scope>
    <source>
        <strain evidence="3">CL551</strain>
    </source>
</reference>
<organism evidence="3 4">
    <name type="scientific">Acaulospora morrowiae</name>
    <dbReference type="NCBI Taxonomy" id="94023"/>
    <lineage>
        <taxon>Eukaryota</taxon>
        <taxon>Fungi</taxon>
        <taxon>Fungi incertae sedis</taxon>
        <taxon>Mucoromycota</taxon>
        <taxon>Glomeromycotina</taxon>
        <taxon>Glomeromycetes</taxon>
        <taxon>Diversisporales</taxon>
        <taxon>Acaulosporaceae</taxon>
        <taxon>Acaulospora</taxon>
    </lineage>
</organism>
<feature type="region of interest" description="Disordered" evidence="1">
    <location>
        <begin position="36"/>
        <end position="91"/>
    </location>
</feature>
<feature type="domain" description="DDHD" evidence="2">
    <location>
        <begin position="435"/>
        <end position="809"/>
    </location>
</feature>
<name>A0A9N8ZQP9_9GLOM</name>
<dbReference type="InterPro" id="IPR058055">
    <property type="entry name" value="PA-PLA1"/>
</dbReference>
<dbReference type="GO" id="GO:0004620">
    <property type="term" value="F:phospholipase activity"/>
    <property type="evidence" value="ECO:0007669"/>
    <property type="project" value="TreeGrafter"/>
</dbReference>
<comment type="caution">
    <text evidence="3">The sequence shown here is derived from an EMBL/GenBank/DDBJ whole genome shotgun (WGS) entry which is preliminary data.</text>
</comment>